<gene>
    <name evidence="2" type="ORF">FSB_LOCUS52268</name>
</gene>
<dbReference type="EMBL" id="OIVN01005890">
    <property type="protein sequence ID" value="SPD24386.1"/>
    <property type="molecule type" value="Genomic_DNA"/>
</dbReference>
<reference evidence="2" key="1">
    <citation type="submission" date="2018-02" db="EMBL/GenBank/DDBJ databases">
        <authorList>
            <person name="Cohen D.B."/>
            <person name="Kent A.D."/>
        </authorList>
    </citation>
    <scope>NUCLEOTIDE SEQUENCE</scope>
</reference>
<keyword evidence="1" id="KW-0472">Membrane</keyword>
<accession>A0A2N9IEY5</accession>
<sequence length="146" mass="16779">MQVINFSSPTLPCRPILLSSSRRRKPFSLIVNARRERNGRDYGGRLVDENMIELRVRLRELKMLETREEPPSNWMEWEKQYYAYYDEDVCEAIGQLQSYLMSIRPSLALGMVALVTLSLPISSGVVLFQMIEMAKGILSGCMLNLS</sequence>
<keyword evidence="1" id="KW-0812">Transmembrane</keyword>
<organism evidence="2">
    <name type="scientific">Fagus sylvatica</name>
    <name type="common">Beechnut</name>
    <dbReference type="NCBI Taxonomy" id="28930"/>
    <lineage>
        <taxon>Eukaryota</taxon>
        <taxon>Viridiplantae</taxon>
        <taxon>Streptophyta</taxon>
        <taxon>Embryophyta</taxon>
        <taxon>Tracheophyta</taxon>
        <taxon>Spermatophyta</taxon>
        <taxon>Magnoliopsida</taxon>
        <taxon>eudicotyledons</taxon>
        <taxon>Gunneridae</taxon>
        <taxon>Pentapetalae</taxon>
        <taxon>rosids</taxon>
        <taxon>fabids</taxon>
        <taxon>Fagales</taxon>
        <taxon>Fagaceae</taxon>
        <taxon>Fagus</taxon>
    </lineage>
</organism>
<name>A0A2N9IEY5_FAGSY</name>
<keyword evidence="1" id="KW-1133">Transmembrane helix</keyword>
<protein>
    <submittedName>
        <fullName evidence="2">Uncharacterized protein</fullName>
    </submittedName>
</protein>
<evidence type="ECO:0000256" key="1">
    <source>
        <dbReference type="SAM" id="Phobius"/>
    </source>
</evidence>
<feature type="transmembrane region" description="Helical" evidence="1">
    <location>
        <begin position="107"/>
        <end position="128"/>
    </location>
</feature>
<dbReference type="AlphaFoldDB" id="A0A2N9IEY5"/>
<dbReference type="PANTHER" id="PTHR33782:SF27">
    <property type="entry name" value="PROTEIN, PUTATIVE-RELATED"/>
    <property type="match status" value="1"/>
</dbReference>
<dbReference type="PANTHER" id="PTHR33782">
    <property type="entry name" value="OS01G0121600 PROTEIN"/>
    <property type="match status" value="1"/>
</dbReference>
<proteinExistence type="predicted"/>
<evidence type="ECO:0000313" key="2">
    <source>
        <dbReference type="EMBL" id="SPD24386.1"/>
    </source>
</evidence>